<keyword evidence="3 10" id="KW-0812">Transmembrane</keyword>
<dbReference type="CDD" id="cd03244">
    <property type="entry name" value="ABCC_MRP_domain2"/>
    <property type="match status" value="1"/>
</dbReference>
<feature type="transmembrane region" description="Helical" evidence="10">
    <location>
        <begin position="955"/>
        <end position="974"/>
    </location>
</feature>
<gene>
    <name evidence="13" type="ORF">BU23DRAFT_657245</name>
</gene>
<proteinExistence type="predicted"/>
<dbReference type="InterPro" id="IPR003439">
    <property type="entry name" value="ABC_transporter-like_ATP-bd"/>
</dbReference>
<comment type="subcellular location">
    <subcellularLocation>
        <location evidence="1">Membrane</location>
        <topology evidence="1">Multi-pass membrane protein</topology>
    </subcellularLocation>
</comment>
<feature type="region of interest" description="Disordered" evidence="9">
    <location>
        <begin position="30"/>
        <end position="89"/>
    </location>
</feature>
<dbReference type="InterPro" id="IPR017871">
    <property type="entry name" value="ABC_transporter-like_CS"/>
</dbReference>
<feature type="transmembrane region" description="Helical" evidence="10">
    <location>
        <begin position="855"/>
        <end position="882"/>
    </location>
</feature>
<feature type="transmembrane region" description="Helical" evidence="10">
    <location>
        <begin position="211"/>
        <end position="230"/>
    </location>
</feature>
<evidence type="ECO:0000256" key="2">
    <source>
        <dbReference type="ARBA" id="ARBA00022448"/>
    </source>
</evidence>
<dbReference type="GO" id="GO:0140359">
    <property type="term" value="F:ABC-type transporter activity"/>
    <property type="evidence" value="ECO:0007669"/>
    <property type="project" value="InterPro"/>
</dbReference>
<dbReference type="InterPro" id="IPR036640">
    <property type="entry name" value="ABC1_TM_sf"/>
</dbReference>
<dbReference type="SMART" id="SM00382">
    <property type="entry name" value="AAA"/>
    <property type="match status" value="2"/>
</dbReference>
<feature type="transmembrane region" description="Helical" evidence="10">
    <location>
        <begin position="1046"/>
        <end position="1063"/>
    </location>
</feature>
<dbReference type="PROSITE" id="PS50893">
    <property type="entry name" value="ABC_TRANSPORTER_2"/>
    <property type="match status" value="2"/>
</dbReference>
<dbReference type="InterPro" id="IPR050173">
    <property type="entry name" value="ABC_transporter_C-like"/>
</dbReference>
<dbReference type="SUPFAM" id="SSF52540">
    <property type="entry name" value="P-loop containing nucleoside triphosphate hydrolases"/>
    <property type="match status" value="2"/>
</dbReference>
<dbReference type="Pfam" id="PF00005">
    <property type="entry name" value="ABC_tran"/>
    <property type="match status" value="2"/>
</dbReference>
<dbReference type="OrthoDB" id="6500128at2759"/>
<keyword evidence="7 10" id="KW-1133">Transmembrane helix</keyword>
<dbReference type="CDD" id="cd03250">
    <property type="entry name" value="ABCC_MRP_domain1"/>
    <property type="match status" value="1"/>
</dbReference>
<keyword evidence="4" id="KW-0677">Repeat</keyword>
<dbReference type="SUPFAM" id="SSF90123">
    <property type="entry name" value="ABC transporter transmembrane region"/>
    <property type="match status" value="2"/>
</dbReference>
<evidence type="ECO:0000256" key="1">
    <source>
        <dbReference type="ARBA" id="ARBA00004141"/>
    </source>
</evidence>
<feature type="domain" description="ABC transmembrane type-1" evidence="12">
    <location>
        <begin position="821"/>
        <end position="1097"/>
    </location>
</feature>
<dbReference type="Gene3D" id="3.40.50.300">
    <property type="entry name" value="P-loop containing nucleotide triphosphate hydrolases"/>
    <property type="match status" value="2"/>
</dbReference>
<feature type="transmembrane region" description="Helical" evidence="10">
    <location>
        <begin position="817"/>
        <end position="843"/>
    </location>
</feature>
<dbReference type="Pfam" id="PF00664">
    <property type="entry name" value="ABC_membrane"/>
    <property type="match status" value="2"/>
</dbReference>
<sequence length="1392" mass="153495">MERKDAAKTDLSVNTGLSFQCIGAQNDAVLPESGPDSVWSRALANSSTGSHTRNTSKTSIYKESPNSQPSSPTTHDTTPHKDQQHARKQSAEVDANWFSRLIFEWASGLLWRGYRKPLKLHELPFVHPECRAQPLVDVVQSSFDRNIRAGCKHALFWALYEVFKKEFWIAGICRGMADILLVVTPYTLRYLIQFSMDAYVAHLSNKPGPPLWHGIAYLCGIIAMLVTQSLTHNHYMYLLGVIGGQSRAILTSAIFNKSVRVLDKGKPLDQDVTYEGAGQESQEAEHEDYTTSLLTGFLSFDCARIAQTASALHILWTAPLSLATALSLLIVNLRVSALAGFGVLVLGFTALVLGVGILFRQRKSTEKSAESRVSLTHEVLNAIRPVKFFGWEEGFAQQIRDIRATENRKLNSYTTVKSAVGAISQGLPVLIAMISFITFALTHSGLSPAIVFSSTALFTSLRMPLIYLPLCIQACKDSGASMSRIQEFLSTHEIKENEVDPVLDAAVEVHHANFVWGDAKESDTSVEVKDEGFTVVPLPTGNVTKPAFHLRDIDLTIERGELLAVIGSVGSGKTSFLSALAGDMARVSGTVRWGASHALCPEQPWMLNGTVRDNILFGRPFERPWYNAVLQACSLSRDLGSLPHGDQTVVGERGVVLSGGQKQRISLARAMYSEKDVILLDDPLSAVDANVGRAIMDDAICGKVLCTKTRILCTHNMSVLHRCDRILWLEDGIIRFLGSFSDLLQNKPEFASIGSASEDDNQHSNPVKTSSGSAEGPDLHGNIDADTADTLIQDEDQETRSVSWNVYGSLFVSPGSAFFAILCFPLLLAGSGCMVLAQLWLAWWSSGHFDIHRNIYIYIYVALGCGQILFLYLFGVLIAFCCTRASQVLLNKAVARVFHAPTHFFDSTPAGRLTNRFSSDIEAMDYHLPEALRMFSISISGLTALFALVIAYFHWFGIAVGVLIVILVFLAIYYRSTAREVKRHESTLRSVMYTRFVEGVSGISTLRVFGMHQHFLQKLCEAADDLNSASFTTFAVQRWLSLRQDAAAILLVTAMGVLVLVNRHSQNPAISGLVLSLMLSAVQVIQVVVREWADVESALNSTERLYEYAHNIPQEPDDAVDPPIEGWPRHGQVEFAETRMRYRPGLPEALKGVNLRVSGGEHVAIVGRTGAGKSSIVNTLFRLTELSGGSVSIDGHDISRVSLQDLRSHALSIIPQETALFAGTIRSNLDPFDELPDSTIWEALKGACLDRTVHPSDIVQDEGTNFSLGQKQLLAVARVLTRTSRIVVCDEATAALDTETDDQIQATMHRAFRNRTVLCIAHRLRTVLWYDRICVIDAGQVAELDTPLRLYQKQDSIFREMCLKFGITEEQIINATQLSRADESQAETETQE</sequence>
<evidence type="ECO:0000256" key="10">
    <source>
        <dbReference type="SAM" id="Phobius"/>
    </source>
</evidence>
<keyword evidence="14" id="KW-1185">Reference proteome</keyword>
<evidence type="ECO:0000256" key="5">
    <source>
        <dbReference type="ARBA" id="ARBA00022741"/>
    </source>
</evidence>
<feature type="domain" description="ABC transporter" evidence="11">
    <location>
        <begin position="526"/>
        <end position="756"/>
    </location>
</feature>
<feature type="compositionally biased region" description="Low complexity" evidence="9">
    <location>
        <begin position="67"/>
        <end position="76"/>
    </location>
</feature>
<dbReference type="CDD" id="cd18597">
    <property type="entry name" value="ABC_6TM_YOR1_D1_like"/>
    <property type="match status" value="1"/>
</dbReference>
<feature type="compositionally biased region" description="Polar residues" evidence="9">
    <location>
        <begin position="43"/>
        <end position="66"/>
    </location>
</feature>
<evidence type="ECO:0000259" key="11">
    <source>
        <dbReference type="PROSITE" id="PS50893"/>
    </source>
</evidence>
<dbReference type="FunFam" id="3.40.50.300:FF:000630">
    <property type="entry name" value="ATP-binding cassette (ABC) transporter, putative"/>
    <property type="match status" value="1"/>
</dbReference>
<feature type="transmembrane region" description="Helical" evidence="10">
    <location>
        <begin position="337"/>
        <end position="359"/>
    </location>
</feature>
<dbReference type="InterPro" id="IPR003593">
    <property type="entry name" value="AAA+_ATPase"/>
</dbReference>
<accession>A0A6A5VLN2</accession>
<dbReference type="GO" id="GO:0016887">
    <property type="term" value="F:ATP hydrolysis activity"/>
    <property type="evidence" value="ECO:0007669"/>
    <property type="project" value="InterPro"/>
</dbReference>
<feature type="compositionally biased region" description="Polar residues" evidence="9">
    <location>
        <begin position="763"/>
        <end position="773"/>
    </location>
</feature>
<dbReference type="PROSITE" id="PS00211">
    <property type="entry name" value="ABC_TRANSPORTER_1"/>
    <property type="match status" value="2"/>
</dbReference>
<dbReference type="Gene3D" id="1.20.1560.10">
    <property type="entry name" value="ABC transporter type 1, transmembrane domain"/>
    <property type="match status" value="2"/>
</dbReference>
<feature type="domain" description="ABC transporter" evidence="11">
    <location>
        <begin position="1133"/>
        <end position="1363"/>
    </location>
</feature>
<name>A0A6A5VLN2_9PLEO</name>
<evidence type="ECO:0000313" key="14">
    <source>
        <dbReference type="Proteomes" id="UP000800036"/>
    </source>
</evidence>
<reference evidence="13" key="1">
    <citation type="journal article" date="2020" name="Stud. Mycol.">
        <title>101 Dothideomycetes genomes: a test case for predicting lifestyles and emergence of pathogens.</title>
        <authorList>
            <person name="Haridas S."/>
            <person name="Albert R."/>
            <person name="Binder M."/>
            <person name="Bloem J."/>
            <person name="Labutti K."/>
            <person name="Salamov A."/>
            <person name="Andreopoulos B."/>
            <person name="Baker S."/>
            <person name="Barry K."/>
            <person name="Bills G."/>
            <person name="Bluhm B."/>
            <person name="Cannon C."/>
            <person name="Castanera R."/>
            <person name="Culley D."/>
            <person name="Daum C."/>
            <person name="Ezra D."/>
            <person name="Gonzalez J."/>
            <person name="Henrissat B."/>
            <person name="Kuo A."/>
            <person name="Liang C."/>
            <person name="Lipzen A."/>
            <person name="Lutzoni F."/>
            <person name="Magnuson J."/>
            <person name="Mondo S."/>
            <person name="Nolan M."/>
            <person name="Ohm R."/>
            <person name="Pangilinan J."/>
            <person name="Park H.-J."/>
            <person name="Ramirez L."/>
            <person name="Alfaro M."/>
            <person name="Sun H."/>
            <person name="Tritt A."/>
            <person name="Yoshinaga Y."/>
            <person name="Zwiers L.-H."/>
            <person name="Turgeon B."/>
            <person name="Goodwin S."/>
            <person name="Spatafora J."/>
            <person name="Crous P."/>
            <person name="Grigoriev I."/>
        </authorList>
    </citation>
    <scope>NUCLEOTIDE SEQUENCE</scope>
    <source>
        <strain evidence="13">CBS 107.79</strain>
    </source>
</reference>
<feature type="transmembrane region" description="Helical" evidence="10">
    <location>
        <begin position="418"/>
        <end position="440"/>
    </location>
</feature>
<evidence type="ECO:0000256" key="4">
    <source>
        <dbReference type="ARBA" id="ARBA00022737"/>
    </source>
</evidence>
<protein>
    <submittedName>
        <fullName evidence="13">ABC multidrug transporter</fullName>
    </submittedName>
</protein>
<evidence type="ECO:0000313" key="13">
    <source>
        <dbReference type="EMBL" id="KAF1977785.1"/>
    </source>
</evidence>
<dbReference type="InterPro" id="IPR027417">
    <property type="entry name" value="P-loop_NTPase"/>
</dbReference>
<keyword evidence="8 10" id="KW-0472">Membrane</keyword>
<feature type="transmembrane region" description="Helical" evidence="10">
    <location>
        <begin position="446"/>
        <end position="468"/>
    </location>
</feature>
<dbReference type="FunFam" id="1.20.1560.10:FF:000013">
    <property type="entry name" value="ABC transporter C family member 2"/>
    <property type="match status" value="1"/>
</dbReference>
<dbReference type="FunFam" id="3.40.50.300:FF:000997">
    <property type="entry name" value="Multidrug resistance-associated protein 1"/>
    <property type="match status" value="1"/>
</dbReference>
<dbReference type="GO" id="GO:0005524">
    <property type="term" value="F:ATP binding"/>
    <property type="evidence" value="ECO:0007669"/>
    <property type="project" value="UniProtKB-KW"/>
</dbReference>
<evidence type="ECO:0000256" key="8">
    <source>
        <dbReference type="ARBA" id="ARBA00023136"/>
    </source>
</evidence>
<keyword evidence="6" id="KW-0067">ATP-binding</keyword>
<evidence type="ECO:0000259" key="12">
    <source>
        <dbReference type="PROSITE" id="PS50929"/>
    </source>
</evidence>
<feature type="domain" description="ABC transmembrane type-1" evidence="12">
    <location>
        <begin position="168"/>
        <end position="469"/>
    </location>
</feature>
<dbReference type="InterPro" id="IPR011527">
    <property type="entry name" value="ABC1_TM_dom"/>
</dbReference>
<evidence type="ECO:0000256" key="6">
    <source>
        <dbReference type="ARBA" id="ARBA00022840"/>
    </source>
</evidence>
<feature type="transmembrane region" description="Helical" evidence="10">
    <location>
        <begin position="931"/>
        <end position="949"/>
    </location>
</feature>
<evidence type="ECO:0000256" key="9">
    <source>
        <dbReference type="SAM" id="MobiDB-lite"/>
    </source>
</evidence>
<dbReference type="PANTHER" id="PTHR24223">
    <property type="entry name" value="ATP-BINDING CASSETTE SUB-FAMILY C"/>
    <property type="match status" value="1"/>
</dbReference>
<keyword evidence="5" id="KW-0547">Nucleotide-binding</keyword>
<dbReference type="CDD" id="cd18606">
    <property type="entry name" value="ABC_6TM_YOR1_D2_like"/>
    <property type="match status" value="1"/>
</dbReference>
<evidence type="ECO:0000256" key="3">
    <source>
        <dbReference type="ARBA" id="ARBA00022692"/>
    </source>
</evidence>
<feature type="compositionally biased region" description="Basic and acidic residues" evidence="9">
    <location>
        <begin position="77"/>
        <end position="89"/>
    </location>
</feature>
<feature type="transmembrane region" description="Helical" evidence="10">
    <location>
        <begin position="314"/>
        <end position="331"/>
    </location>
</feature>
<dbReference type="GO" id="GO:0005737">
    <property type="term" value="C:cytoplasm"/>
    <property type="evidence" value="ECO:0007669"/>
    <property type="project" value="UniProtKB-ARBA"/>
</dbReference>
<keyword evidence="2" id="KW-0813">Transport</keyword>
<feature type="transmembrane region" description="Helical" evidence="10">
    <location>
        <begin position="167"/>
        <end position="191"/>
    </location>
</feature>
<dbReference type="EMBL" id="ML976662">
    <property type="protein sequence ID" value="KAF1977785.1"/>
    <property type="molecule type" value="Genomic_DNA"/>
</dbReference>
<feature type="region of interest" description="Disordered" evidence="9">
    <location>
        <begin position="754"/>
        <end position="780"/>
    </location>
</feature>
<dbReference type="GO" id="GO:0016020">
    <property type="term" value="C:membrane"/>
    <property type="evidence" value="ECO:0007669"/>
    <property type="project" value="UniProtKB-SubCell"/>
</dbReference>
<dbReference type="PROSITE" id="PS50929">
    <property type="entry name" value="ABC_TM1F"/>
    <property type="match status" value="2"/>
</dbReference>
<organism evidence="13 14">
    <name type="scientific">Bimuria novae-zelandiae CBS 107.79</name>
    <dbReference type="NCBI Taxonomy" id="1447943"/>
    <lineage>
        <taxon>Eukaryota</taxon>
        <taxon>Fungi</taxon>
        <taxon>Dikarya</taxon>
        <taxon>Ascomycota</taxon>
        <taxon>Pezizomycotina</taxon>
        <taxon>Dothideomycetes</taxon>
        <taxon>Pleosporomycetidae</taxon>
        <taxon>Pleosporales</taxon>
        <taxon>Massarineae</taxon>
        <taxon>Didymosphaeriaceae</taxon>
        <taxon>Bimuria</taxon>
    </lineage>
</organism>
<dbReference type="Proteomes" id="UP000800036">
    <property type="component" value="Unassembled WGS sequence"/>
</dbReference>
<dbReference type="PANTHER" id="PTHR24223:SF464">
    <property type="entry name" value="ABC-TYPE TRANSPORTER CICA"/>
    <property type="match status" value="1"/>
</dbReference>
<evidence type="ECO:0000256" key="7">
    <source>
        <dbReference type="ARBA" id="ARBA00022989"/>
    </source>
</evidence>